<reference evidence="3 4" key="1">
    <citation type="submission" date="2020-08" db="EMBL/GenBank/DDBJ databases">
        <title>Functional genomics of gut bacteria from endangered species of beetles.</title>
        <authorList>
            <person name="Carlos-Shanley C."/>
        </authorList>
    </citation>
    <scope>NUCLEOTIDE SEQUENCE [LARGE SCALE GENOMIC DNA]</scope>
    <source>
        <strain evidence="3 4">S00070</strain>
    </source>
</reference>
<keyword evidence="2" id="KW-0472">Membrane</keyword>
<gene>
    <name evidence="3" type="ORF">HNP25_002518</name>
</gene>
<proteinExistence type="predicted"/>
<evidence type="ECO:0000256" key="2">
    <source>
        <dbReference type="SAM" id="Phobius"/>
    </source>
</evidence>
<sequence>MMNVADYISSLTSAEARSGQGAKVKANKRTIGKSFIFGTGTPKTLSLGLGTVIGVLDQVSTITEKSGTTSVIRRYGKVLLDEPYYDDSNKYVSYLWFRIEDLDFLVSANTQAKPVVNTKELKTIYAITTGGSRLRSTPSALNLTNLVRVVPYGDIVGYTNYESKQYLTVTFYKVFSSTGKELGWIGKNNISETKPQSKGLPKETASGITDAEDPQAKSESSSSLSFTSILLYVMAIIAVIFIGIGGYRKFGKKGDKEK</sequence>
<evidence type="ECO:0000256" key="1">
    <source>
        <dbReference type="SAM" id="MobiDB-lite"/>
    </source>
</evidence>
<protein>
    <recommendedName>
        <fullName evidence="5">SH3 domain-containing protein</fullName>
    </recommendedName>
</protein>
<evidence type="ECO:0008006" key="5">
    <source>
        <dbReference type="Google" id="ProtNLM"/>
    </source>
</evidence>
<comment type="caution">
    <text evidence="3">The sequence shown here is derived from an EMBL/GenBank/DDBJ whole genome shotgun (WGS) entry which is preliminary data.</text>
</comment>
<evidence type="ECO:0000313" key="4">
    <source>
        <dbReference type="Proteomes" id="UP000524404"/>
    </source>
</evidence>
<keyword evidence="2" id="KW-1133">Transmembrane helix</keyword>
<accession>A0A841ER55</accession>
<dbReference type="EMBL" id="JACHKT010000017">
    <property type="protein sequence ID" value="MBB6003859.1"/>
    <property type="molecule type" value="Genomic_DNA"/>
</dbReference>
<feature type="transmembrane region" description="Helical" evidence="2">
    <location>
        <begin position="229"/>
        <end position="247"/>
    </location>
</feature>
<keyword evidence="2" id="KW-0812">Transmembrane</keyword>
<evidence type="ECO:0000313" key="3">
    <source>
        <dbReference type="EMBL" id="MBB6003859.1"/>
    </source>
</evidence>
<keyword evidence="4" id="KW-1185">Reference proteome</keyword>
<name>A0A841ER55_9BACT</name>
<dbReference type="Proteomes" id="UP000524404">
    <property type="component" value="Unassembled WGS sequence"/>
</dbReference>
<dbReference type="RefSeq" id="WP_184134526.1">
    <property type="nucleotide sequence ID" value="NZ_JACHKT010000017.1"/>
</dbReference>
<dbReference type="AlphaFoldDB" id="A0A841ER55"/>
<organism evidence="3 4">
    <name type="scientific">Arcicella rosea</name>
    <dbReference type="NCBI Taxonomy" id="502909"/>
    <lineage>
        <taxon>Bacteria</taxon>
        <taxon>Pseudomonadati</taxon>
        <taxon>Bacteroidota</taxon>
        <taxon>Cytophagia</taxon>
        <taxon>Cytophagales</taxon>
        <taxon>Flectobacillaceae</taxon>
        <taxon>Arcicella</taxon>
    </lineage>
</organism>
<feature type="region of interest" description="Disordered" evidence="1">
    <location>
        <begin position="193"/>
        <end position="219"/>
    </location>
</feature>